<dbReference type="Proteomes" id="UP000177039">
    <property type="component" value="Unassembled WGS sequence"/>
</dbReference>
<comment type="caution">
    <text evidence="1">The sequence shown here is derived from an EMBL/GenBank/DDBJ whole genome shotgun (WGS) entry which is preliminary data.</text>
</comment>
<evidence type="ECO:0008006" key="3">
    <source>
        <dbReference type="Google" id="ProtNLM"/>
    </source>
</evidence>
<reference evidence="1 2" key="1">
    <citation type="journal article" date="2016" name="Nat. Commun.">
        <title>Thousands of microbial genomes shed light on interconnected biogeochemical processes in an aquifer system.</title>
        <authorList>
            <person name="Anantharaman K."/>
            <person name="Brown C.T."/>
            <person name="Hug L.A."/>
            <person name="Sharon I."/>
            <person name="Castelle C.J."/>
            <person name="Probst A.J."/>
            <person name="Thomas B.C."/>
            <person name="Singh A."/>
            <person name="Wilkins M.J."/>
            <person name="Karaoz U."/>
            <person name="Brodie E.L."/>
            <person name="Williams K.H."/>
            <person name="Hubbard S.S."/>
            <person name="Banfield J.F."/>
        </authorList>
    </citation>
    <scope>NUCLEOTIDE SEQUENCE [LARGE SCALE GENOMIC DNA]</scope>
</reference>
<gene>
    <name evidence="1" type="ORF">A3B54_03300</name>
</gene>
<dbReference type="AlphaFoldDB" id="A0A1F5H706"/>
<evidence type="ECO:0000313" key="2">
    <source>
        <dbReference type="Proteomes" id="UP000177039"/>
    </source>
</evidence>
<name>A0A1F5H706_9BACT</name>
<sequence length="287" mass="33145">MAERLTIPRYSLPQEWNRKFFAIKELRPAIAKAVCFFLCQGWHPSSVEQKRIERVVIKMLGQKKVSLEEIAACYESVRPKIGIVGRENIPKEGTVIFVANHPKGKEGPLNNMWSYFETALVVFEERSKIAAVKRKPMVIMQGGLLWNFKLFRKSFEMVVPGSDYFYDLVGNSLNWPRVEIPRLDANKEILNNQKLPFSAVRHLYREGAWIIYLQGTFRNDNEFPEKATGFVSRLLETGRNIQMVPILINSTRALSLTFGEPTPIQEMPVFAQGVVDVRNWYRKSFKS</sequence>
<organism evidence="1 2">
    <name type="scientific">Candidatus Curtissbacteria bacterium RIFCSPLOWO2_01_FULL_42_50</name>
    <dbReference type="NCBI Taxonomy" id="1797730"/>
    <lineage>
        <taxon>Bacteria</taxon>
        <taxon>Candidatus Curtissiibacteriota</taxon>
    </lineage>
</organism>
<evidence type="ECO:0000313" key="1">
    <source>
        <dbReference type="EMBL" id="OGD99858.1"/>
    </source>
</evidence>
<dbReference type="EMBL" id="MFBT01000009">
    <property type="protein sequence ID" value="OGD99858.1"/>
    <property type="molecule type" value="Genomic_DNA"/>
</dbReference>
<protein>
    <recommendedName>
        <fullName evidence="3">Phospholipid/glycerol acyltransferase domain-containing protein</fullName>
    </recommendedName>
</protein>
<proteinExistence type="predicted"/>
<accession>A0A1F5H706</accession>